<keyword evidence="1" id="KW-0472">Membrane</keyword>
<organism evidence="2 3">
    <name type="scientific">Fusobacterium animalis D11</name>
    <dbReference type="NCBI Taxonomy" id="556264"/>
    <lineage>
        <taxon>Bacteria</taxon>
        <taxon>Fusobacteriati</taxon>
        <taxon>Fusobacteriota</taxon>
        <taxon>Fusobacteriia</taxon>
        <taxon>Fusobacteriales</taxon>
        <taxon>Fusobacteriaceae</taxon>
        <taxon>Fusobacterium</taxon>
    </lineage>
</organism>
<reference evidence="2 3" key="2">
    <citation type="submission" date="2013-10" db="EMBL/GenBank/DDBJ databases">
        <title>The Genome Sequence of Fusobacterium nucleatum subsp. animalis D11.</title>
        <authorList>
            <consortium name="The Broad Institute Genomics Platform"/>
            <person name="Earl A."/>
            <person name="Ward D."/>
            <person name="Feldgarden M."/>
            <person name="Gevers D."/>
            <person name="Kostic A."/>
            <person name="Garrett W."/>
            <person name="Young S.K."/>
            <person name="Zeng Q."/>
            <person name="Gargeya S."/>
            <person name="Fitzgerald M."/>
            <person name="Abouelleil A."/>
            <person name="Alvarado L."/>
            <person name="Berlin A.M."/>
            <person name="Chapman S.B."/>
            <person name="Gainer-Dewar J."/>
            <person name="Goldberg J."/>
            <person name="Gnerre S."/>
            <person name="Griggs A."/>
            <person name="Gujja S."/>
            <person name="Hansen M."/>
            <person name="Howarth C."/>
            <person name="Imamovic A."/>
            <person name="Ireland A."/>
            <person name="Larimer J."/>
            <person name="McCowan C."/>
            <person name="Murphy C."/>
            <person name="Pearson M."/>
            <person name="Poon T.W."/>
            <person name="Priest M."/>
            <person name="Roberts A."/>
            <person name="Saif S."/>
            <person name="Shea T."/>
            <person name="Sykes S."/>
            <person name="Wortman J."/>
            <person name="Nusbaum C."/>
            <person name="Birren B."/>
        </authorList>
    </citation>
    <scope>NUCLEOTIDE SEQUENCE [LARGE SCALE GENOMIC DNA]</scope>
    <source>
        <strain evidence="2 3">D11</strain>
    </source>
</reference>
<keyword evidence="1" id="KW-1133">Transmembrane helix</keyword>
<reference evidence="3" key="1">
    <citation type="submission" date="2009-02" db="EMBL/GenBank/DDBJ databases">
        <title>The Genome Sequence of Shigella sp. D9.</title>
        <authorList>
            <consortium name="The Broad Institute Genome Sequencing Platform"/>
            <person name="Ward D."/>
            <person name="Young S.K."/>
            <person name="Kodira C.D."/>
            <person name="Zeng Q."/>
            <person name="Koehrsen M."/>
            <person name="Alvarado L."/>
            <person name="Berlin A."/>
            <person name="Borenstein D."/>
            <person name="Chen Z."/>
            <person name="Engels R."/>
            <person name="Freedman E."/>
            <person name="Gellesch M."/>
            <person name="Goldberg J."/>
            <person name="Griggs A."/>
            <person name="Gujja S."/>
            <person name="Heiman D."/>
            <person name="Hepburn T."/>
            <person name="Howarth C."/>
            <person name="Jen D."/>
            <person name="Larson L."/>
            <person name="Lewis B."/>
            <person name="Mehta T."/>
            <person name="Park D."/>
            <person name="Pearson M."/>
            <person name="Roberts A."/>
            <person name="Saif S."/>
            <person name="Shea T."/>
            <person name="Shenoy N."/>
            <person name="Sisk P."/>
            <person name="Stolte C."/>
            <person name="Sykes S."/>
            <person name="Walk T."/>
            <person name="White J."/>
            <person name="Yandava C."/>
            <person name="Allen-Vercoe E."/>
            <person name="Strauss J."/>
            <person name="Sibley C."/>
            <person name="White A."/>
            <person name="Ambrose C."/>
            <person name="Lander E."/>
            <person name="Nusbaum C."/>
            <person name="Galagan J."/>
            <person name="Birren B."/>
        </authorList>
    </citation>
    <scope>NUCLEOTIDE SEQUENCE [LARGE SCALE GENOMIC DNA]</scope>
    <source>
        <strain evidence="3">D11</strain>
    </source>
</reference>
<gene>
    <name evidence="2" type="ORF">PSAG_04621</name>
</gene>
<accession>A0A0K9CP63</accession>
<dbReference type="EMBL" id="ACDS02000041">
    <property type="protein sequence ID" value="KMV76006.1"/>
    <property type="molecule type" value="Genomic_DNA"/>
</dbReference>
<evidence type="ECO:0000313" key="3">
    <source>
        <dbReference type="Proteomes" id="UP000004650"/>
    </source>
</evidence>
<dbReference type="AlphaFoldDB" id="A0A0K9CP63"/>
<comment type="caution">
    <text evidence="2">The sequence shown here is derived from an EMBL/GenBank/DDBJ whole genome shotgun (WGS) entry which is preliminary data.</text>
</comment>
<name>A0A0K9CP63_9FUSO</name>
<dbReference type="Proteomes" id="UP000004650">
    <property type="component" value="Unassembled WGS sequence"/>
</dbReference>
<proteinExistence type="predicted"/>
<protein>
    <submittedName>
        <fullName evidence="2">Uncharacterized protein</fullName>
    </submittedName>
</protein>
<evidence type="ECO:0000256" key="1">
    <source>
        <dbReference type="SAM" id="Phobius"/>
    </source>
</evidence>
<evidence type="ECO:0000313" key="2">
    <source>
        <dbReference type="EMBL" id="KMV76006.1"/>
    </source>
</evidence>
<feature type="transmembrane region" description="Helical" evidence="1">
    <location>
        <begin position="6"/>
        <end position="23"/>
    </location>
</feature>
<sequence length="98" mass="11855">MNDEFRLWIIYCIIFSLIGFGVLKLHDIRLEKYPQEAKSYYEKQFENAGDSLIMKKYTDDFKVDMIKYGESKGYRLKETKIEDNWFTDDTTLIFEKIK</sequence>
<keyword evidence="1" id="KW-0812">Transmembrane</keyword>